<comment type="caution">
    <text evidence="3">The sequence shown here is derived from an EMBL/GenBank/DDBJ whole genome shotgun (WGS) entry which is preliminary data.</text>
</comment>
<evidence type="ECO:0000256" key="1">
    <source>
        <dbReference type="SAM" id="MobiDB-lite"/>
    </source>
</evidence>
<feature type="domain" description="Retrotransposon Copia-like N-terminal" evidence="2">
    <location>
        <begin position="26"/>
        <end position="72"/>
    </location>
</feature>
<dbReference type="PANTHER" id="PTHR37610:SF97">
    <property type="entry name" value="RETROTRANSPOSON GAG DOMAIN-CONTAINING PROTEIN"/>
    <property type="match status" value="1"/>
</dbReference>
<name>A0AAD4VKI2_PRUDU</name>
<feature type="region of interest" description="Disordered" evidence="1">
    <location>
        <begin position="1"/>
        <end position="24"/>
    </location>
</feature>
<dbReference type="Proteomes" id="UP001054821">
    <property type="component" value="Chromosome 6"/>
</dbReference>
<evidence type="ECO:0000313" key="4">
    <source>
        <dbReference type="Proteomes" id="UP001054821"/>
    </source>
</evidence>
<accession>A0AAD4VKI2</accession>
<reference evidence="3 4" key="1">
    <citation type="journal article" date="2022" name="G3 (Bethesda)">
        <title>Whole-genome sequence and methylome profiling of the almond [Prunus dulcis (Mill.) D.A. Webb] cultivar 'Nonpareil'.</title>
        <authorList>
            <person name="D'Amico-Willman K.M."/>
            <person name="Ouma W.Z."/>
            <person name="Meulia T."/>
            <person name="Sideli G.M."/>
            <person name="Gradziel T.M."/>
            <person name="Fresnedo-Ramirez J."/>
        </authorList>
    </citation>
    <scope>NUCLEOTIDE SEQUENCE [LARGE SCALE GENOMIC DNA]</scope>
    <source>
        <strain evidence="3">Clone GOH B32 T37-40</strain>
    </source>
</reference>
<gene>
    <name evidence="3" type="ORF">L3X38_035335</name>
</gene>
<dbReference type="EMBL" id="JAJFAZ020000006">
    <property type="protein sequence ID" value="KAI5326261.1"/>
    <property type="molecule type" value="Genomic_DNA"/>
</dbReference>
<dbReference type="PANTHER" id="PTHR37610">
    <property type="entry name" value="CCHC-TYPE DOMAIN-CONTAINING PROTEIN"/>
    <property type="match status" value="1"/>
</dbReference>
<dbReference type="InterPro" id="IPR029472">
    <property type="entry name" value="Copia-like_N"/>
</dbReference>
<sequence>MAKDDDNSKSSTDGEFSNPDHPYYIHQSDHPGMVLVDKPLSGDNYSTWSRQFRLALSAKNKTGFLDGSIKKPLKAEPEFDSGGVVTTWSYHGS</sequence>
<protein>
    <recommendedName>
        <fullName evidence="2">Retrotransposon Copia-like N-terminal domain-containing protein</fullName>
    </recommendedName>
</protein>
<dbReference type="Pfam" id="PF14244">
    <property type="entry name" value="Retrotran_gag_3"/>
    <property type="match status" value="1"/>
</dbReference>
<evidence type="ECO:0000259" key="2">
    <source>
        <dbReference type="Pfam" id="PF14244"/>
    </source>
</evidence>
<dbReference type="AlphaFoldDB" id="A0AAD4VKI2"/>
<proteinExistence type="predicted"/>
<evidence type="ECO:0000313" key="3">
    <source>
        <dbReference type="EMBL" id="KAI5326261.1"/>
    </source>
</evidence>
<organism evidence="3 4">
    <name type="scientific">Prunus dulcis</name>
    <name type="common">Almond</name>
    <name type="synonym">Amygdalus dulcis</name>
    <dbReference type="NCBI Taxonomy" id="3755"/>
    <lineage>
        <taxon>Eukaryota</taxon>
        <taxon>Viridiplantae</taxon>
        <taxon>Streptophyta</taxon>
        <taxon>Embryophyta</taxon>
        <taxon>Tracheophyta</taxon>
        <taxon>Spermatophyta</taxon>
        <taxon>Magnoliopsida</taxon>
        <taxon>eudicotyledons</taxon>
        <taxon>Gunneridae</taxon>
        <taxon>Pentapetalae</taxon>
        <taxon>rosids</taxon>
        <taxon>fabids</taxon>
        <taxon>Rosales</taxon>
        <taxon>Rosaceae</taxon>
        <taxon>Amygdaloideae</taxon>
        <taxon>Amygdaleae</taxon>
        <taxon>Prunus</taxon>
    </lineage>
</organism>
<keyword evidence="4" id="KW-1185">Reference proteome</keyword>